<name>A0A397SZH2_9GLOM</name>
<sequence length="244" mass="29598">MACSWIFSGDLPELVYKILQYIQDDILTLHSCIFINKLWCRLAIPLLWKNPFLLKFPKNYRFIEIYLHNLDEESKSQLNNFRINRYLFPSNTLFNFITFLRAENYSNQFQMVFQKLKFFEYEYNSQNIFIFSLIKNIGKNLSINICNEYTTYFSSNILQHLGQVLPYNLEYLIQANEIILPYIKKYIMKKKRVKYLAIEEIVHNNERMELFSRKDQVKEFELYNIKVQITDKLNINIYEFINSV</sequence>
<proteinExistence type="predicted"/>
<dbReference type="OrthoDB" id="2305901at2759"/>
<evidence type="ECO:0000313" key="1">
    <source>
        <dbReference type="EMBL" id="RIA91333.1"/>
    </source>
</evidence>
<dbReference type="Proteomes" id="UP000265703">
    <property type="component" value="Unassembled WGS sequence"/>
</dbReference>
<protein>
    <recommendedName>
        <fullName evidence="3">F-box domain-containing protein</fullName>
    </recommendedName>
</protein>
<evidence type="ECO:0000313" key="2">
    <source>
        <dbReference type="Proteomes" id="UP000265703"/>
    </source>
</evidence>
<reference evidence="1 2" key="1">
    <citation type="submission" date="2018-06" db="EMBL/GenBank/DDBJ databases">
        <title>Comparative genomics reveals the genomic features of Rhizophagus irregularis, R. cerebriforme, R. diaphanum and Gigaspora rosea, and their symbiotic lifestyle signature.</title>
        <authorList>
            <person name="Morin E."/>
            <person name="San Clemente H."/>
            <person name="Chen E.C.H."/>
            <person name="De La Providencia I."/>
            <person name="Hainaut M."/>
            <person name="Kuo A."/>
            <person name="Kohler A."/>
            <person name="Murat C."/>
            <person name="Tang N."/>
            <person name="Roy S."/>
            <person name="Loubradou J."/>
            <person name="Henrissat B."/>
            <person name="Grigoriev I.V."/>
            <person name="Corradi N."/>
            <person name="Roux C."/>
            <person name="Martin F.M."/>
        </authorList>
    </citation>
    <scope>NUCLEOTIDE SEQUENCE [LARGE SCALE GENOMIC DNA]</scope>
    <source>
        <strain evidence="1 2">DAOM 227022</strain>
    </source>
</reference>
<accession>A0A397SZH2</accession>
<dbReference type="EMBL" id="QKYT01000155">
    <property type="protein sequence ID" value="RIA91333.1"/>
    <property type="molecule type" value="Genomic_DNA"/>
</dbReference>
<keyword evidence="2" id="KW-1185">Reference proteome</keyword>
<dbReference type="AlphaFoldDB" id="A0A397SZH2"/>
<organism evidence="1 2">
    <name type="scientific">Glomus cerebriforme</name>
    <dbReference type="NCBI Taxonomy" id="658196"/>
    <lineage>
        <taxon>Eukaryota</taxon>
        <taxon>Fungi</taxon>
        <taxon>Fungi incertae sedis</taxon>
        <taxon>Mucoromycota</taxon>
        <taxon>Glomeromycotina</taxon>
        <taxon>Glomeromycetes</taxon>
        <taxon>Glomerales</taxon>
        <taxon>Glomeraceae</taxon>
        <taxon>Glomus</taxon>
    </lineage>
</organism>
<gene>
    <name evidence="1" type="ORF">C1645_822188</name>
</gene>
<evidence type="ECO:0008006" key="3">
    <source>
        <dbReference type="Google" id="ProtNLM"/>
    </source>
</evidence>
<comment type="caution">
    <text evidence="1">The sequence shown here is derived from an EMBL/GenBank/DDBJ whole genome shotgun (WGS) entry which is preliminary data.</text>
</comment>